<dbReference type="EMBL" id="RQFA01000066">
    <property type="protein sequence ID" value="TGK30922.1"/>
    <property type="molecule type" value="Genomic_DNA"/>
</dbReference>
<comment type="caution">
    <text evidence="5">The sequence shown here is derived from an EMBL/GenBank/DDBJ whole genome shotgun (WGS) entry which is preliminary data.</text>
</comment>
<comment type="similarity">
    <text evidence="1">Belongs to the HpcH/HpaI aldolase family.</text>
</comment>
<dbReference type="OrthoDB" id="86160at2"/>
<feature type="domain" description="HpcH/HpaI aldolase/citrate lyase" evidence="4">
    <location>
        <begin position="28"/>
        <end position="249"/>
    </location>
</feature>
<gene>
    <name evidence="5" type="ORF">EHQ17_14450</name>
</gene>
<dbReference type="InterPro" id="IPR005000">
    <property type="entry name" value="Aldolase/citrate-lyase_domain"/>
</dbReference>
<sequence>MNRTFWSRPGYQSNSIKEKLKAGKCTVGSWIQIPNGSIAEIMGNSGYDWVAVDMEHGSISLDILPDLLRAIQCGGTVPFVRVAKNDSNFIKQALDAGALGIICPMIETPEDISNFVSWSKYPKEGSRGVGFSRANLFGKDFEEYKTHINENLVLVAQIEHIRGVDSIDMILQNGGVDAIMVGPYDLSASMGITGDFEHYDFKDALKRLKESAKRHGIGMGIHVVQPDIQKLETAIKEDYSFIAYGIDSVFLHSVSKNPNRQV</sequence>
<dbReference type="PANTHER" id="PTHR30502">
    <property type="entry name" value="2-KETO-3-DEOXY-L-RHAMNONATE ALDOLASE"/>
    <property type="match status" value="1"/>
</dbReference>
<reference evidence="5" key="1">
    <citation type="journal article" date="2019" name="PLoS Negl. Trop. Dis.">
        <title>Revisiting the worldwide diversity of Leptospira species in the environment.</title>
        <authorList>
            <person name="Vincent A.T."/>
            <person name="Schiettekatte O."/>
            <person name="Bourhy P."/>
            <person name="Veyrier F.J."/>
            <person name="Picardeau M."/>
        </authorList>
    </citation>
    <scope>NUCLEOTIDE SEQUENCE [LARGE SCALE GENOMIC DNA]</scope>
    <source>
        <strain evidence="5">201800299</strain>
    </source>
</reference>
<dbReference type="GO" id="GO:0005737">
    <property type="term" value="C:cytoplasm"/>
    <property type="evidence" value="ECO:0007669"/>
    <property type="project" value="TreeGrafter"/>
</dbReference>
<name>A0A5F1Z0R3_9LEPT</name>
<evidence type="ECO:0000256" key="3">
    <source>
        <dbReference type="ARBA" id="ARBA00023239"/>
    </source>
</evidence>
<dbReference type="Gene3D" id="3.20.20.60">
    <property type="entry name" value="Phosphoenolpyruvate-binding domains"/>
    <property type="match status" value="1"/>
</dbReference>
<dbReference type="InterPro" id="IPR050251">
    <property type="entry name" value="HpcH-HpaI_aldolase"/>
</dbReference>
<dbReference type="InterPro" id="IPR015813">
    <property type="entry name" value="Pyrv/PenolPyrv_kinase-like_dom"/>
</dbReference>
<keyword evidence="6" id="KW-1185">Reference proteome</keyword>
<evidence type="ECO:0000313" key="5">
    <source>
        <dbReference type="EMBL" id="TGK30922.1"/>
    </source>
</evidence>
<dbReference type="RefSeq" id="WP_135590666.1">
    <property type="nucleotide sequence ID" value="NZ_RQEZ01000048.1"/>
</dbReference>
<dbReference type="Proteomes" id="UP000298277">
    <property type="component" value="Unassembled WGS sequence"/>
</dbReference>
<accession>A0A5F1Z0R3</accession>
<keyword evidence="3" id="KW-0456">Lyase</keyword>
<dbReference type="PANTHER" id="PTHR30502:SF0">
    <property type="entry name" value="PHOSPHOENOLPYRUVATE CARBOXYLASE FAMILY PROTEIN"/>
    <property type="match status" value="1"/>
</dbReference>
<evidence type="ECO:0000256" key="2">
    <source>
        <dbReference type="ARBA" id="ARBA00022723"/>
    </source>
</evidence>
<dbReference type="Pfam" id="PF03328">
    <property type="entry name" value="HpcH_HpaI"/>
    <property type="match status" value="1"/>
</dbReference>
<organism evidence="5 6">
    <name type="scientific">Leptospira gomenensis</name>
    <dbReference type="NCBI Taxonomy" id="2484974"/>
    <lineage>
        <taxon>Bacteria</taxon>
        <taxon>Pseudomonadati</taxon>
        <taxon>Spirochaetota</taxon>
        <taxon>Spirochaetia</taxon>
        <taxon>Leptospirales</taxon>
        <taxon>Leptospiraceae</taxon>
        <taxon>Leptospira</taxon>
    </lineage>
</organism>
<dbReference type="AlphaFoldDB" id="A0A5F1Z0R3"/>
<dbReference type="GO" id="GO:0046872">
    <property type="term" value="F:metal ion binding"/>
    <property type="evidence" value="ECO:0007669"/>
    <property type="project" value="UniProtKB-KW"/>
</dbReference>
<dbReference type="SUPFAM" id="SSF51621">
    <property type="entry name" value="Phosphoenolpyruvate/pyruvate domain"/>
    <property type="match status" value="1"/>
</dbReference>
<dbReference type="InterPro" id="IPR040442">
    <property type="entry name" value="Pyrv_kinase-like_dom_sf"/>
</dbReference>
<proteinExistence type="inferred from homology"/>
<evidence type="ECO:0000313" key="6">
    <source>
        <dbReference type="Proteomes" id="UP000298277"/>
    </source>
</evidence>
<evidence type="ECO:0000256" key="1">
    <source>
        <dbReference type="ARBA" id="ARBA00005568"/>
    </source>
</evidence>
<evidence type="ECO:0000259" key="4">
    <source>
        <dbReference type="Pfam" id="PF03328"/>
    </source>
</evidence>
<dbReference type="GO" id="GO:0016832">
    <property type="term" value="F:aldehyde-lyase activity"/>
    <property type="evidence" value="ECO:0007669"/>
    <property type="project" value="TreeGrafter"/>
</dbReference>
<keyword evidence="2" id="KW-0479">Metal-binding</keyword>
<protein>
    <submittedName>
        <fullName evidence="5">2,4-dihydroxyhept-2-ene-1,7-dioic acid aldolase</fullName>
    </submittedName>
</protein>